<dbReference type="GO" id="GO:0016746">
    <property type="term" value="F:acyltransferase activity"/>
    <property type="evidence" value="ECO:0007669"/>
    <property type="project" value="UniProtKB-UniRule"/>
</dbReference>
<dbReference type="OrthoDB" id="8596436at2"/>
<dbReference type="GO" id="GO:0009404">
    <property type="term" value="P:toxin metabolic process"/>
    <property type="evidence" value="ECO:0007669"/>
    <property type="project" value="UniProtKB-UniRule"/>
</dbReference>
<keyword evidence="4" id="KW-1185">Reference proteome</keyword>
<dbReference type="AlphaFoldDB" id="A0A420EAU1"/>
<evidence type="ECO:0000256" key="1">
    <source>
        <dbReference type="ARBA" id="ARBA00005686"/>
    </source>
</evidence>
<organism evidence="3 4">
    <name type="scientific">Alginatibacterium sediminis</name>
    <dbReference type="NCBI Taxonomy" id="2164068"/>
    <lineage>
        <taxon>Bacteria</taxon>
        <taxon>Pseudomonadati</taxon>
        <taxon>Pseudomonadota</taxon>
        <taxon>Gammaproteobacteria</taxon>
        <taxon>Alteromonadales</taxon>
        <taxon>Alteromonadaceae</taxon>
        <taxon>Alginatibacterium</taxon>
    </lineage>
</organism>
<dbReference type="Proteomes" id="UP000286482">
    <property type="component" value="Unassembled WGS sequence"/>
</dbReference>
<gene>
    <name evidence="3" type="ORF">DBZ36_11035</name>
</gene>
<dbReference type="RefSeq" id="WP_120355017.1">
    <property type="nucleotide sequence ID" value="NZ_RAQO01000006.1"/>
</dbReference>
<evidence type="ECO:0000256" key="2">
    <source>
        <dbReference type="RuleBase" id="RU368102"/>
    </source>
</evidence>
<comment type="subcellular location">
    <subcellularLocation>
        <location evidence="2">Cytoplasm</location>
    </subcellularLocation>
</comment>
<evidence type="ECO:0000313" key="4">
    <source>
        <dbReference type="Proteomes" id="UP000286482"/>
    </source>
</evidence>
<keyword evidence="2" id="KW-0204">Cytolysis</keyword>
<protein>
    <recommendedName>
        <fullName evidence="2">RTX toxin-activating lysine-acyltransferase</fullName>
        <ecNumber evidence="2">2.3.1.-</ecNumber>
    </recommendedName>
</protein>
<proteinExistence type="inferred from homology"/>
<dbReference type="EC" id="2.3.1.-" evidence="2"/>
<dbReference type="Pfam" id="PF02794">
    <property type="entry name" value="HlyC"/>
    <property type="match status" value="1"/>
</dbReference>
<dbReference type="InterPro" id="IPR003996">
    <property type="entry name" value="RTX_toxin-activating_protC_bac"/>
</dbReference>
<evidence type="ECO:0000313" key="3">
    <source>
        <dbReference type="EMBL" id="RKF17790.1"/>
    </source>
</evidence>
<dbReference type="GO" id="GO:0005737">
    <property type="term" value="C:cytoplasm"/>
    <property type="evidence" value="ECO:0007669"/>
    <property type="project" value="UniProtKB-SubCell"/>
</dbReference>
<comment type="function">
    <text evidence="2">Involved in fatty acylation of protoxin at internal lysine residues, thereby converting it to the active toxin.</text>
</comment>
<comment type="caution">
    <text evidence="3">The sequence shown here is derived from an EMBL/GenBank/DDBJ whole genome shotgun (WGS) entry which is preliminary data.</text>
</comment>
<accession>A0A420EAU1</accession>
<keyword evidence="2" id="KW-0963">Cytoplasm</keyword>
<reference evidence="3 4" key="1">
    <citation type="submission" date="2018-09" db="EMBL/GenBank/DDBJ databases">
        <authorList>
            <person name="Wang Z."/>
        </authorList>
    </citation>
    <scope>NUCLEOTIDE SEQUENCE [LARGE SCALE GENOMIC DNA]</scope>
    <source>
        <strain evidence="3 4">ALS 81</strain>
    </source>
</reference>
<keyword evidence="2 3" id="KW-0012">Acyltransferase</keyword>
<dbReference type="EMBL" id="RAQO01000006">
    <property type="protein sequence ID" value="RKF17790.1"/>
    <property type="molecule type" value="Genomic_DNA"/>
</dbReference>
<name>A0A420EAU1_9ALTE</name>
<sequence length="148" mass="17348">MSELDRYQIQGICLELLAQSKQHKHAKLSEYLDLEILPAIEYRQLRIYKNEANQAIGFVTWAWLNQSNLSQLLASNSALNFAQWNSGEILFFNDFVAPYGGVRFILNDLCRNVFPSYKATSFSRNLNGQITKQHYWFGKEYRKNKMQK</sequence>
<dbReference type="GO" id="GO:0031640">
    <property type="term" value="P:killing of cells of another organism"/>
    <property type="evidence" value="ECO:0007669"/>
    <property type="project" value="UniProtKB-KW"/>
</dbReference>
<keyword evidence="2 3" id="KW-0808">Transferase</keyword>
<comment type="similarity">
    <text evidence="1 2">Belongs to the RTX toxin acyltransferase family.</text>
</comment>